<feature type="domain" description="YdhG-like" evidence="1">
    <location>
        <begin position="29"/>
        <end position="137"/>
    </location>
</feature>
<dbReference type="Pfam" id="PF08818">
    <property type="entry name" value="DUF1801"/>
    <property type="match status" value="1"/>
</dbReference>
<gene>
    <name evidence="2" type="ORF">GCM10009655_18380</name>
</gene>
<organism evidence="2 3">
    <name type="scientific">Rhodoglobus aureus</name>
    <dbReference type="NCBI Taxonomy" id="191497"/>
    <lineage>
        <taxon>Bacteria</taxon>
        <taxon>Bacillati</taxon>
        <taxon>Actinomycetota</taxon>
        <taxon>Actinomycetes</taxon>
        <taxon>Micrococcales</taxon>
        <taxon>Microbacteriaceae</taxon>
        <taxon>Rhodoglobus</taxon>
    </lineage>
</organism>
<sequence length="144" mass="15356">MSLGKSASIGTSIPSEVAAAFDDWDAPTRDALLELRDLILSTAAETVGVGAITEALKWGQPAYLTSEAHSGSTIRVAPAGAKSNHDYAMFFICSTSLLGDIRARFGDIFTYEGKRALLFNVGVELPANELRECVSMALTYHLGD</sequence>
<dbReference type="SUPFAM" id="SSF159888">
    <property type="entry name" value="YdhG-like"/>
    <property type="match status" value="1"/>
</dbReference>
<dbReference type="InterPro" id="IPR014922">
    <property type="entry name" value="YdhG-like"/>
</dbReference>
<dbReference type="Proteomes" id="UP001500943">
    <property type="component" value="Unassembled WGS sequence"/>
</dbReference>
<keyword evidence="3" id="KW-1185">Reference proteome</keyword>
<name>A0ABN1VPL9_9MICO</name>
<protein>
    <submittedName>
        <fullName evidence="2">DUF1801 domain-containing protein</fullName>
    </submittedName>
</protein>
<evidence type="ECO:0000313" key="2">
    <source>
        <dbReference type="EMBL" id="GAA1219192.1"/>
    </source>
</evidence>
<dbReference type="EMBL" id="BAAAKW010000031">
    <property type="protein sequence ID" value="GAA1219192.1"/>
    <property type="molecule type" value="Genomic_DNA"/>
</dbReference>
<comment type="caution">
    <text evidence="2">The sequence shown here is derived from an EMBL/GenBank/DDBJ whole genome shotgun (WGS) entry which is preliminary data.</text>
</comment>
<proteinExistence type="predicted"/>
<reference evidence="2 3" key="1">
    <citation type="journal article" date="2019" name="Int. J. Syst. Evol. Microbiol.">
        <title>The Global Catalogue of Microorganisms (GCM) 10K type strain sequencing project: providing services to taxonomists for standard genome sequencing and annotation.</title>
        <authorList>
            <consortium name="The Broad Institute Genomics Platform"/>
            <consortium name="The Broad Institute Genome Sequencing Center for Infectious Disease"/>
            <person name="Wu L."/>
            <person name="Ma J."/>
        </authorList>
    </citation>
    <scope>NUCLEOTIDE SEQUENCE [LARGE SCALE GENOMIC DNA]</scope>
    <source>
        <strain evidence="2 3">JCM 12762</strain>
    </source>
</reference>
<accession>A0ABN1VPL9</accession>
<evidence type="ECO:0000313" key="3">
    <source>
        <dbReference type="Proteomes" id="UP001500943"/>
    </source>
</evidence>
<evidence type="ECO:0000259" key="1">
    <source>
        <dbReference type="Pfam" id="PF08818"/>
    </source>
</evidence>